<reference evidence="3 5" key="2">
    <citation type="journal article" date="2018" name="Syst. Appl. Microbiol.">
        <title>Characterization and high-quality draft genome sequence of Herbivorax saccincola A7, an anaerobic, alkaliphilic, thermophilic, cellulolytic, and xylanolytic bacterium.</title>
        <authorList>
            <person name="Aikawa S."/>
            <person name="Baramee S."/>
            <person name="Sermsathanaswadi J."/>
            <person name="Thianheng P."/>
            <person name="Tachaapaikoon C."/>
            <person name="Shikata A."/>
            <person name="Waeonukul R."/>
            <person name="Pason P."/>
            <person name="Ratanakhanokchai K."/>
            <person name="Kosugi A."/>
        </authorList>
    </citation>
    <scope>NUCLEOTIDE SEQUENCE [LARGE SCALE GENOMIC DNA]</scope>
    <source>
        <strain evidence="3 5">A7</strain>
    </source>
</reference>
<organism evidence="2 4">
    <name type="scientific">Acetivibrio saccincola</name>
    <dbReference type="NCBI Taxonomy" id="1677857"/>
    <lineage>
        <taxon>Bacteria</taxon>
        <taxon>Bacillati</taxon>
        <taxon>Bacillota</taxon>
        <taxon>Clostridia</taxon>
        <taxon>Eubacteriales</taxon>
        <taxon>Oscillospiraceae</taxon>
        <taxon>Acetivibrio</taxon>
    </lineage>
</organism>
<feature type="domain" description="NAD(P)-binding" evidence="1">
    <location>
        <begin position="5"/>
        <end position="306"/>
    </location>
</feature>
<name>A0A2K9EDW8_9FIRM</name>
<dbReference type="KEGG" id="hsc:HVS_07450"/>
<protein>
    <submittedName>
        <fullName evidence="2 3">dTDP-glucose 4,6-dehydratase</fullName>
        <ecNumber evidence="2">4.2.1.46</ecNumber>
    </submittedName>
</protein>
<evidence type="ECO:0000313" key="3">
    <source>
        <dbReference type="EMBL" id="PQQ67332.1"/>
    </source>
</evidence>
<keyword evidence="4" id="KW-1185">Reference proteome</keyword>
<dbReference type="EMBL" id="NEMB01000003">
    <property type="protein sequence ID" value="PQQ67332.1"/>
    <property type="molecule type" value="Genomic_DNA"/>
</dbReference>
<proteinExistence type="predicted"/>
<dbReference type="Proteomes" id="UP000233534">
    <property type="component" value="Chromosome"/>
</dbReference>
<dbReference type="Pfam" id="PF16363">
    <property type="entry name" value="GDP_Man_Dehyd"/>
    <property type="match status" value="1"/>
</dbReference>
<dbReference type="RefSeq" id="WP_101300732.1">
    <property type="nucleotide sequence ID" value="NZ_CP025197.1"/>
</dbReference>
<dbReference type="OrthoDB" id="9811743at2"/>
<dbReference type="InterPro" id="IPR036291">
    <property type="entry name" value="NAD(P)-bd_dom_sf"/>
</dbReference>
<dbReference type="AlphaFoldDB" id="A0A2K9EDW8"/>
<dbReference type="Proteomes" id="UP000239720">
    <property type="component" value="Unassembled WGS sequence"/>
</dbReference>
<sequence>MRVLLVTGGAGFIGSNFIKFFIRRNKNFLIINMDNLGPSSNLNNLKELERSPRYHFVNGSICNQELVNYVIKRHRPDVIINFAAETNVNKSLANPIAFSQTNVLGTLTLLESARYFWSKQNFKGKLFIQPSTYQVYGSTYNDGVFFIEDSNISPQNPYAASKASADLIVKSSYDSYGFPAIIARSCQNYGPFQNINEFIPSCIYNILNNTEIPIKKDASVRREWIHVLDNCVALIRILFYGKVGEIYNIGSGYELSDYEIAQELLRLSGKPYDKTKAENISRCVLNSYKLKNNLNWGTKFSLTDGLIDTIHWYKGYFSKSK</sequence>
<dbReference type="Gene3D" id="3.90.25.10">
    <property type="entry name" value="UDP-galactose 4-epimerase, domain 1"/>
    <property type="match status" value="1"/>
</dbReference>
<accession>A0A2K9EDW8</accession>
<evidence type="ECO:0000313" key="5">
    <source>
        <dbReference type="Proteomes" id="UP000239720"/>
    </source>
</evidence>
<dbReference type="Gene3D" id="3.40.50.720">
    <property type="entry name" value="NAD(P)-binding Rossmann-like Domain"/>
    <property type="match status" value="1"/>
</dbReference>
<dbReference type="InterPro" id="IPR016040">
    <property type="entry name" value="NAD(P)-bd_dom"/>
</dbReference>
<dbReference type="EC" id="4.2.1.46" evidence="2"/>
<evidence type="ECO:0000313" key="4">
    <source>
        <dbReference type="Proteomes" id="UP000233534"/>
    </source>
</evidence>
<reference evidence="2 4" key="1">
    <citation type="submission" date="2017-12" db="EMBL/GenBank/DDBJ databases">
        <title>Complete genome sequence of Herbivorax saccincola GGR1, a novel Cellulosome-producing hydrolytic bacterium in a thermophilic biogas plant, established by Illumina and Nanopore MinION sequencing.</title>
        <authorList>
            <person name="Pechtl A."/>
            <person name="Ruckert C."/>
            <person name="Koeck D.E."/>
            <person name="Maus I."/>
            <person name="Winkler A."/>
            <person name="Kalinowski J."/>
            <person name="Puhler A."/>
            <person name="Schwarz W.W."/>
            <person name="Zverlov V.V."/>
            <person name="Schluter A."/>
            <person name="Liebl W."/>
        </authorList>
    </citation>
    <scope>NUCLEOTIDE SEQUENCE [LARGE SCALE GENOMIC DNA]</scope>
    <source>
        <strain evidence="2">GGR1</strain>
        <strain evidence="4">SR1</strain>
    </source>
</reference>
<evidence type="ECO:0000313" key="2">
    <source>
        <dbReference type="EMBL" id="AUG57405.1"/>
    </source>
</evidence>
<evidence type="ECO:0000259" key="1">
    <source>
        <dbReference type="Pfam" id="PF16363"/>
    </source>
</evidence>
<dbReference type="PANTHER" id="PTHR43000">
    <property type="entry name" value="DTDP-D-GLUCOSE 4,6-DEHYDRATASE-RELATED"/>
    <property type="match status" value="1"/>
</dbReference>
<dbReference type="SUPFAM" id="SSF51735">
    <property type="entry name" value="NAD(P)-binding Rossmann-fold domains"/>
    <property type="match status" value="1"/>
</dbReference>
<gene>
    <name evidence="2" type="primary">rffG</name>
    <name evidence="3" type="ORF">B9R14_11615</name>
    <name evidence="2" type="ORF">HVS_07450</name>
</gene>
<keyword evidence="2" id="KW-0456">Lyase</keyword>
<dbReference type="EMBL" id="CP025197">
    <property type="protein sequence ID" value="AUG57405.1"/>
    <property type="molecule type" value="Genomic_DNA"/>
</dbReference>
<dbReference type="GO" id="GO:0008460">
    <property type="term" value="F:dTDP-glucose 4,6-dehydratase activity"/>
    <property type="evidence" value="ECO:0007669"/>
    <property type="project" value="UniProtKB-EC"/>
</dbReference>